<feature type="transmembrane region" description="Helical" evidence="1">
    <location>
        <begin position="50"/>
        <end position="71"/>
    </location>
</feature>
<keyword evidence="1" id="KW-1133">Transmembrane helix</keyword>
<feature type="transmembrane region" description="Helical" evidence="1">
    <location>
        <begin position="77"/>
        <end position="100"/>
    </location>
</feature>
<dbReference type="AlphaFoldDB" id="A0A9P7K303"/>
<dbReference type="Gene3D" id="1.20.1250.20">
    <property type="entry name" value="MFS general substrate transporter like domains"/>
    <property type="match status" value="1"/>
</dbReference>
<feature type="non-terminal residue" evidence="2">
    <location>
        <position position="127"/>
    </location>
</feature>
<organism evidence="2 3">
    <name type="scientific">Asterophora parasitica</name>
    <dbReference type="NCBI Taxonomy" id="117018"/>
    <lineage>
        <taxon>Eukaryota</taxon>
        <taxon>Fungi</taxon>
        <taxon>Dikarya</taxon>
        <taxon>Basidiomycota</taxon>
        <taxon>Agaricomycotina</taxon>
        <taxon>Agaricomycetes</taxon>
        <taxon>Agaricomycetidae</taxon>
        <taxon>Agaricales</taxon>
        <taxon>Tricholomatineae</taxon>
        <taxon>Lyophyllaceae</taxon>
        <taxon>Asterophora</taxon>
    </lineage>
</organism>
<reference evidence="2" key="2">
    <citation type="submission" date="2021-10" db="EMBL/GenBank/DDBJ databases">
        <title>Phylogenomics reveals ancestral predisposition of the termite-cultivated fungus Termitomyces towards a domesticated lifestyle.</title>
        <authorList>
            <person name="Auxier B."/>
            <person name="Grum-Grzhimaylo A."/>
            <person name="Cardenas M.E."/>
            <person name="Lodge J.D."/>
            <person name="Laessoe T."/>
            <person name="Pedersen O."/>
            <person name="Smith M.E."/>
            <person name="Kuyper T.W."/>
            <person name="Franco-Molano E.A."/>
            <person name="Baroni T.J."/>
            <person name="Aanen D.K."/>
        </authorList>
    </citation>
    <scope>NUCLEOTIDE SEQUENCE</scope>
    <source>
        <strain evidence="2">AP01</strain>
        <tissue evidence="2">Mycelium</tissue>
    </source>
</reference>
<evidence type="ECO:0000256" key="1">
    <source>
        <dbReference type="SAM" id="Phobius"/>
    </source>
</evidence>
<name>A0A9P7K303_9AGAR</name>
<dbReference type="EMBL" id="JABCKV010003790">
    <property type="protein sequence ID" value="KAG5634425.1"/>
    <property type="molecule type" value="Genomic_DNA"/>
</dbReference>
<reference evidence="2" key="1">
    <citation type="submission" date="2020-07" db="EMBL/GenBank/DDBJ databases">
        <authorList>
            <person name="Nieuwenhuis M."/>
            <person name="Van De Peppel L.J.J."/>
        </authorList>
    </citation>
    <scope>NUCLEOTIDE SEQUENCE</scope>
    <source>
        <strain evidence="2">AP01</strain>
        <tissue evidence="2">Mycelium</tissue>
    </source>
</reference>
<protein>
    <recommendedName>
        <fullName evidence="4">Major facilitator superfamily (MFS) profile domain-containing protein</fullName>
    </recommendedName>
</protein>
<sequence length="127" mass="13942">LFIPFFYIVEYARHLSLPSQQLFYVLAVMNAGGVSGRIAPAYLSDFLGRFNLLTPSAFFAGLSCLVFWTFAKSLASLMVFAATYGFFSGAFISVLTPCVAQISDIRHSSAVLWLARFSLETTGLMMA</sequence>
<keyword evidence="1" id="KW-0472">Membrane</keyword>
<dbReference type="PANTHER" id="PTHR11360:SF284">
    <property type="entry name" value="EG:103B4.3 PROTEIN-RELATED"/>
    <property type="match status" value="1"/>
</dbReference>
<dbReference type="SUPFAM" id="SSF103473">
    <property type="entry name" value="MFS general substrate transporter"/>
    <property type="match status" value="1"/>
</dbReference>
<keyword evidence="3" id="KW-1185">Reference proteome</keyword>
<proteinExistence type="predicted"/>
<dbReference type="OrthoDB" id="6509908at2759"/>
<evidence type="ECO:0008006" key="4">
    <source>
        <dbReference type="Google" id="ProtNLM"/>
    </source>
</evidence>
<comment type="caution">
    <text evidence="2">The sequence shown here is derived from an EMBL/GenBank/DDBJ whole genome shotgun (WGS) entry which is preliminary data.</text>
</comment>
<dbReference type="InterPro" id="IPR036259">
    <property type="entry name" value="MFS_trans_sf"/>
</dbReference>
<accession>A0A9P7K303</accession>
<feature type="transmembrane region" description="Helical" evidence="1">
    <location>
        <begin position="22"/>
        <end position="43"/>
    </location>
</feature>
<evidence type="ECO:0000313" key="3">
    <source>
        <dbReference type="Proteomes" id="UP000775547"/>
    </source>
</evidence>
<evidence type="ECO:0000313" key="2">
    <source>
        <dbReference type="EMBL" id="KAG5634425.1"/>
    </source>
</evidence>
<dbReference type="Proteomes" id="UP000775547">
    <property type="component" value="Unassembled WGS sequence"/>
</dbReference>
<gene>
    <name evidence="2" type="ORF">DXG03_005896</name>
</gene>
<dbReference type="InterPro" id="IPR050327">
    <property type="entry name" value="Proton-linked_MCT"/>
</dbReference>
<dbReference type="PANTHER" id="PTHR11360">
    <property type="entry name" value="MONOCARBOXYLATE TRANSPORTER"/>
    <property type="match status" value="1"/>
</dbReference>
<keyword evidence="1" id="KW-0812">Transmembrane</keyword>